<dbReference type="Pfam" id="PF22564">
    <property type="entry name" value="HAAS"/>
    <property type="match status" value="1"/>
</dbReference>
<comment type="caution">
    <text evidence="2">The sequence shown here is derived from an EMBL/GenBank/DDBJ whole genome shotgun (WGS) entry which is preliminary data.</text>
</comment>
<dbReference type="EMBL" id="AYZH01000006">
    <property type="protein sequence ID" value="KRN02617.1"/>
    <property type="molecule type" value="Genomic_DNA"/>
</dbReference>
<gene>
    <name evidence="2" type="ORF">FD13_GL001842</name>
</gene>
<dbReference type="Proteomes" id="UP000051589">
    <property type="component" value="Unassembled WGS sequence"/>
</dbReference>
<name>A0A0R2DF86_9LACO</name>
<feature type="transmembrane region" description="Helical" evidence="1">
    <location>
        <begin position="120"/>
        <end position="149"/>
    </location>
</feature>
<evidence type="ECO:0000313" key="2">
    <source>
        <dbReference type="EMBL" id="KRN02617.1"/>
    </source>
</evidence>
<proteinExistence type="predicted"/>
<dbReference type="AlphaFoldDB" id="A0A0R2DF86"/>
<dbReference type="STRING" id="1423803.FD13_GL001842"/>
<keyword evidence="3" id="KW-1185">Reference proteome</keyword>
<reference evidence="2 3" key="1">
    <citation type="journal article" date="2015" name="Genome Announc.">
        <title>Expanding the biotechnology potential of lactobacilli through comparative genomics of 213 strains and associated genera.</title>
        <authorList>
            <person name="Sun Z."/>
            <person name="Harris H.M."/>
            <person name="McCann A."/>
            <person name="Guo C."/>
            <person name="Argimon S."/>
            <person name="Zhang W."/>
            <person name="Yang X."/>
            <person name="Jeffery I.B."/>
            <person name="Cooney J.C."/>
            <person name="Kagawa T.F."/>
            <person name="Liu W."/>
            <person name="Song Y."/>
            <person name="Salvetti E."/>
            <person name="Wrobel A."/>
            <person name="Rasinkangas P."/>
            <person name="Parkhill J."/>
            <person name="Rea M.C."/>
            <person name="O'Sullivan O."/>
            <person name="Ritari J."/>
            <person name="Douillard F.P."/>
            <person name="Paul Ross R."/>
            <person name="Yang R."/>
            <person name="Briner A.E."/>
            <person name="Felis G.E."/>
            <person name="de Vos W.M."/>
            <person name="Barrangou R."/>
            <person name="Klaenhammer T.R."/>
            <person name="Caufield P.W."/>
            <person name="Cui Y."/>
            <person name="Zhang H."/>
            <person name="O'Toole P.W."/>
        </authorList>
    </citation>
    <scope>NUCLEOTIDE SEQUENCE [LARGE SCALE GENOMIC DNA]</scope>
    <source>
        <strain evidence="2 3">DSM 21775</strain>
    </source>
</reference>
<sequence length="210" mass="23427">MTDYIQAVTQLLGRLTADERADVVNYYQEYLMDAGIQTYDDAVSELGVPRSLARKVLADYSIKLSDQVTAEGDSRTKDKQAKTNVRMVWLIILALLSTPVTIPILLIILLLLLAFGCVTFGLIVAAGATYLSLIVAGVITLFAGIATLLAAPWTGIFYLGMGLTILGTSWLVWLLIKWVGRWLIWGLSWFAKKIYHRFMPRNRAERGRTL</sequence>
<accession>A0A0R2DF86</accession>
<keyword evidence="1" id="KW-0472">Membrane</keyword>
<feature type="transmembrane region" description="Helical" evidence="1">
    <location>
        <begin position="87"/>
        <end position="114"/>
    </location>
</feature>
<keyword evidence="1" id="KW-0812">Transmembrane</keyword>
<evidence type="ECO:0000313" key="3">
    <source>
        <dbReference type="Proteomes" id="UP000051589"/>
    </source>
</evidence>
<dbReference type="PATRIC" id="fig|1423803.3.peg.1898"/>
<dbReference type="OrthoDB" id="2242293at2"/>
<evidence type="ECO:0000256" key="1">
    <source>
        <dbReference type="SAM" id="Phobius"/>
    </source>
</evidence>
<evidence type="ECO:0008006" key="4">
    <source>
        <dbReference type="Google" id="ProtNLM"/>
    </source>
</evidence>
<organism evidence="2 3">
    <name type="scientific">Levilactobacillus senmaizukei DSM 21775 = NBRC 103853</name>
    <dbReference type="NCBI Taxonomy" id="1423803"/>
    <lineage>
        <taxon>Bacteria</taxon>
        <taxon>Bacillati</taxon>
        <taxon>Bacillota</taxon>
        <taxon>Bacilli</taxon>
        <taxon>Lactobacillales</taxon>
        <taxon>Lactobacillaceae</taxon>
        <taxon>Levilactobacillus</taxon>
    </lineage>
</organism>
<protein>
    <recommendedName>
        <fullName evidence="4">Integral membrane protein</fullName>
    </recommendedName>
</protein>
<dbReference type="RefSeq" id="WP_061777226.1">
    <property type="nucleotide sequence ID" value="NZ_AYZH01000006.1"/>
</dbReference>
<keyword evidence="1" id="KW-1133">Transmembrane helix</keyword>